<feature type="compositionally biased region" description="Low complexity" evidence="1">
    <location>
        <begin position="148"/>
        <end position="158"/>
    </location>
</feature>
<evidence type="ECO:0000256" key="1">
    <source>
        <dbReference type="SAM" id="MobiDB-lite"/>
    </source>
</evidence>
<feature type="domain" description="PA14" evidence="3">
    <location>
        <begin position="433"/>
        <end position="588"/>
    </location>
</feature>
<feature type="compositionally biased region" description="Low complexity" evidence="1">
    <location>
        <begin position="343"/>
        <end position="405"/>
    </location>
</feature>
<keyword evidence="2" id="KW-0732">Signal</keyword>
<reference evidence="5" key="1">
    <citation type="submission" date="2015-05" db="EMBL/GenBank/DDBJ databases">
        <authorList>
            <person name="Fogelqvist Johan"/>
        </authorList>
    </citation>
    <scope>NUCLEOTIDE SEQUENCE [LARGE SCALE GENOMIC DNA]</scope>
</reference>
<proteinExistence type="predicted"/>
<feature type="compositionally biased region" description="Polar residues" evidence="1">
    <location>
        <begin position="187"/>
        <end position="198"/>
    </location>
</feature>
<feature type="non-terminal residue" evidence="4">
    <location>
        <position position="607"/>
    </location>
</feature>
<dbReference type="Pfam" id="PF10528">
    <property type="entry name" value="GLEYA"/>
    <property type="match status" value="1"/>
</dbReference>
<feature type="region of interest" description="Disordered" evidence="1">
    <location>
        <begin position="343"/>
        <end position="410"/>
    </location>
</feature>
<evidence type="ECO:0000259" key="3">
    <source>
        <dbReference type="PROSITE" id="PS51820"/>
    </source>
</evidence>
<protein>
    <recommendedName>
        <fullName evidence="3">PA14 domain-containing protein</fullName>
    </recommendedName>
</protein>
<organism evidence="4 5">
    <name type="scientific">Verticillium longisporum</name>
    <name type="common">Verticillium dahliae var. longisporum</name>
    <dbReference type="NCBI Taxonomy" id="100787"/>
    <lineage>
        <taxon>Eukaryota</taxon>
        <taxon>Fungi</taxon>
        <taxon>Dikarya</taxon>
        <taxon>Ascomycota</taxon>
        <taxon>Pezizomycotina</taxon>
        <taxon>Sordariomycetes</taxon>
        <taxon>Hypocreomycetidae</taxon>
        <taxon>Glomerellales</taxon>
        <taxon>Plectosphaerellaceae</taxon>
        <taxon>Verticillium</taxon>
    </lineage>
</organism>
<feature type="compositionally biased region" description="Low complexity" evidence="1">
    <location>
        <begin position="171"/>
        <end position="186"/>
    </location>
</feature>
<feature type="chain" id="PRO_5002566546" description="PA14 domain-containing protein" evidence="2">
    <location>
        <begin position="20"/>
        <end position="607"/>
    </location>
</feature>
<sequence>MKFPPSAVIGFLPALVVLAASFEESCGFESRLSVTETQKVKIISCTGNATFTHTTSIVRTLVFYAHSPHVLVHKGYDGVVPTTVTFAPAGTDPGTIIIYTPTTAPTDIQRQEKGSPSIPTISHHSTISDTKHSKSTADPGPSIKAVFTSPATDSSTPSDPWPPTESITSGSQTIIPSSSFISTPETNSVPSLSITGSSHLSTSDLPLPSLFKPLLTSNFSSSNSPIPRPDSNCLIATLLEPVHPTNIPVPSSVSPLPSSLIPNSGSSRPNSVTSLPSLLKLLSSSIFPNSILPSLSSLDNLPSSVQPRSITKLAVLSAIPLSSVQPSQPSSIASSFIALSSVQPSQPSSVQPSQPSSVQPSSFQPSQPSSVQPSSVQPSQPSSVRPSSIAPSSTQSSILPSSSAPAPTPDVTCNNSGLEYALYEHNFRNSDFPAYSSLNVGYFHTRQPLFTGITERIGIPPGTNPSTPFRIYDNAPSRLYQFTAVNHRAFLYAPVTGTYTVTVPVSDDITLVWLGDKAISTWTRANADLEQNYNTVTGPEDTVVFTIQLQAGTYTPFRLLWANAQGRLAFIAQVQAPDGRIIVDGDGSDSSYFVRFACDMSNAGIPT</sequence>
<dbReference type="AlphaFoldDB" id="A0A0G4LGU2"/>
<evidence type="ECO:0000256" key="2">
    <source>
        <dbReference type="SAM" id="SignalP"/>
    </source>
</evidence>
<dbReference type="InterPro" id="IPR037524">
    <property type="entry name" value="PA14/GLEYA"/>
</dbReference>
<feature type="signal peptide" evidence="2">
    <location>
        <begin position="1"/>
        <end position="19"/>
    </location>
</feature>
<name>A0A0G4LGU2_VERLO</name>
<evidence type="ECO:0000313" key="5">
    <source>
        <dbReference type="Proteomes" id="UP000045706"/>
    </source>
</evidence>
<gene>
    <name evidence="4" type="ORF">BN1723_012195</name>
</gene>
<accession>A0A0G4LGU2</accession>
<dbReference type="Proteomes" id="UP000045706">
    <property type="component" value="Unassembled WGS sequence"/>
</dbReference>
<dbReference type="PROSITE" id="PS51820">
    <property type="entry name" value="PA14"/>
    <property type="match status" value="1"/>
</dbReference>
<evidence type="ECO:0000313" key="4">
    <source>
        <dbReference type="EMBL" id="CRK20885.1"/>
    </source>
</evidence>
<feature type="compositionally biased region" description="Low complexity" evidence="1">
    <location>
        <begin position="115"/>
        <end position="128"/>
    </location>
</feature>
<dbReference type="EMBL" id="CVQI01011225">
    <property type="protein sequence ID" value="CRK20885.1"/>
    <property type="molecule type" value="Genomic_DNA"/>
</dbReference>
<feature type="region of interest" description="Disordered" evidence="1">
    <location>
        <begin position="103"/>
        <end position="198"/>
    </location>
</feature>
<dbReference type="InterPro" id="IPR018871">
    <property type="entry name" value="GLEYA_adhesin_domain"/>
</dbReference>
<dbReference type="Gene3D" id="2.60.120.1560">
    <property type="match status" value="1"/>
</dbReference>